<keyword evidence="2" id="KW-0808">Transferase</keyword>
<dbReference type="InterPro" id="IPR040771">
    <property type="entry name" value="TLP1_add_C"/>
</dbReference>
<dbReference type="Proteomes" id="UP001551695">
    <property type="component" value="Unassembled WGS sequence"/>
</dbReference>
<accession>A0ABV3G0S4</accession>
<dbReference type="SUPFAM" id="SSF53901">
    <property type="entry name" value="Thiolase-like"/>
    <property type="match status" value="1"/>
</dbReference>
<dbReference type="PANTHER" id="PTHR18919:SF139">
    <property type="entry name" value="THIOLASE-LIKE PROTEIN TYPE 1 ADDITIONAL C-TERMINAL DOMAIN-CONTAINING PROTEIN"/>
    <property type="match status" value="1"/>
</dbReference>
<dbReference type="Pfam" id="PF22691">
    <property type="entry name" value="Thiolase_C_1"/>
    <property type="match status" value="1"/>
</dbReference>
<proteinExistence type="inferred from homology"/>
<evidence type="ECO:0000259" key="5">
    <source>
        <dbReference type="Pfam" id="PF22691"/>
    </source>
</evidence>
<evidence type="ECO:0000256" key="3">
    <source>
        <dbReference type="ARBA" id="ARBA00023315"/>
    </source>
</evidence>
<dbReference type="PANTHER" id="PTHR18919">
    <property type="entry name" value="ACETYL-COA C-ACYLTRANSFERASE"/>
    <property type="match status" value="1"/>
</dbReference>
<gene>
    <name evidence="6" type="ORF">AB0I48_27305</name>
</gene>
<feature type="domain" description="Thiolase C-terminal" evidence="5">
    <location>
        <begin position="283"/>
        <end position="348"/>
    </location>
</feature>
<dbReference type="RefSeq" id="WP_357787556.1">
    <property type="nucleotide sequence ID" value="NZ_JBFAKC010000014.1"/>
</dbReference>
<evidence type="ECO:0000256" key="2">
    <source>
        <dbReference type="ARBA" id="ARBA00022679"/>
    </source>
</evidence>
<comment type="caution">
    <text evidence="6">The sequence shown here is derived from an EMBL/GenBank/DDBJ whole genome shotgun (WGS) entry which is preliminary data.</text>
</comment>
<evidence type="ECO:0000256" key="1">
    <source>
        <dbReference type="ARBA" id="ARBA00010982"/>
    </source>
</evidence>
<dbReference type="EMBL" id="JBFAKC010000014">
    <property type="protein sequence ID" value="MEV0711279.1"/>
    <property type="molecule type" value="Genomic_DNA"/>
</dbReference>
<feature type="domain" description="Thiolase-like protein type 1 additional C-terminal" evidence="4">
    <location>
        <begin position="416"/>
        <end position="496"/>
    </location>
</feature>
<evidence type="ECO:0000259" key="4">
    <source>
        <dbReference type="Pfam" id="PF18313"/>
    </source>
</evidence>
<sequence length="503" mass="51823">MMLPAGMDPRTPVLVGVGQVVHRSGDPGLPGPVELAAESLRRAGADSGAGARLLRDADLIAAVAPVSRPYSDLGALVAAEVGANPKRTLQSVRFGGDAPQRLLNLVARSIAEGRSEIALITGAEAVASWNAASRGGIAVDWPEQPETVLPTEVIGSDRGPNSEMETAAGLWGPVYFYALMETALRARLGLSEAEHLDRIGGLWSRLSELAVGNPYAWMPTPRSAADLVTPTPANRAVSSPYTKLLVANLTVDQGAGLIVCSAAAADAAGVPKDRWIFPHGGATATDEWFVTERADMGASPAIAAAGSAALAEAGIGIDDVAHLDLYSCFPIAVQVAAEAFGLPIDDPGRPLSVTGGLTFAGGPGNNYALHSIATMVGLLRAEPETYGLTTALGWYITKHGVGVFGARPPRSLFRAVEAEPVAARREIAPGYTGPATVEAYTVPYRKARDGGDEPEAVVISALNADGARILVRASDADTIAAFTGGDPLGAPVEIAAADKLTLL</sequence>
<name>A0ABV3G0S4_9NOCA</name>
<dbReference type="Gene3D" id="3.40.47.10">
    <property type="match status" value="1"/>
</dbReference>
<organism evidence="6 7">
    <name type="scientific">Nocardia aurea</name>
    <dbReference type="NCBI Taxonomy" id="2144174"/>
    <lineage>
        <taxon>Bacteria</taxon>
        <taxon>Bacillati</taxon>
        <taxon>Actinomycetota</taxon>
        <taxon>Actinomycetes</taxon>
        <taxon>Mycobacteriales</taxon>
        <taxon>Nocardiaceae</taxon>
        <taxon>Nocardia</taxon>
    </lineage>
</organism>
<dbReference type="Gene3D" id="2.40.50.840">
    <property type="match status" value="1"/>
</dbReference>
<reference evidence="6 7" key="1">
    <citation type="submission" date="2024-06" db="EMBL/GenBank/DDBJ databases">
        <title>The Natural Products Discovery Center: Release of the First 8490 Sequenced Strains for Exploring Actinobacteria Biosynthetic Diversity.</title>
        <authorList>
            <person name="Kalkreuter E."/>
            <person name="Kautsar S.A."/>
            <person name="Yang D."/>
            <person name="Bader C.D."/>
            <person name="Teijaro C.N."/>
            <person name="Fluegel L."/>
            <person name="Davis C.M."/>
            <person name="Simpson J.R."/>
            <person name="Lauterbach L."/>
            <person name="Steele A.D."/>
            <person name="Gui C."/>
            <person name="Meng S."/>
            <person name="Li G."/>
            <person name="Viehrig K."/>
            <person name="Ye F."/>
            <person name="Su P."/>
            <person name="Kiefer A.F."/>
            <person name="Nichols A."/>
            <person name="Cepeda A.J."/>
            <person name="Yan W."/>
            <person name="Fan B."/>
            <person name="Jiang Y."/>
            <person name="Adhikari A."/>
            <person name="Zheng C.-J."/>
            <person name="Schuster L."/>
            <person name="Cowan T.M."/>
            <person name="Smanski M.J."/>
            <person name="Chevrette M.G."/>
            <person name="De Carvalho L.P.S."/>
            <person name="Shen B."/>
        </authorList>
    </citation>
    <scope>NUCLEOTIDE SEQUENCE [LARGE SCALE GENOMIC DNA]</scope>
    <source>
        <strain evidence="6 7">NPDC050403</strain>
    </source>
</reference>
<dbReference type="InterPro" id="IPR016039">
    <property type="entry name" value="Thiolase-like"/>
</dbReference>
<dbReference type="InterPro" id="IPR055140">
    <property type="entry name" value="Thiolase_C_2"/>
</dbReference>
<keyword evidence="3" id="KW-0012">Acyltransferase</keyword>
<dbReference type="Pfam" id="PF18313">
    <property type="entry name" value="TLP1_add_C"/>
    <property type="match status" value="1"/>
</dbReference>
<evidence type="ECO:0000313" key="6">
    <source>
        <dbReference type="EMBL" id="MEV0711279.1"/>
    </source>
</evidence>
<protein>
    <submittedName>
        <fullName evidence="6">Acetyl-CoA acetyltransferase</fullName>
    </submittedName>
</protein>
<comment type="similarity">
    <text evidence="1">Belongs to the thiolase-like superfamily. Thiolase family.</text>
</comment>
<keyword evidence="7" id="KW-1185">Reference proteome</keyword>
<evidence type="ECO:0000313" key="7">
    <source>
        <dbReference type="Proteomes" id="UP001551695"/>
    </source>
</evidence>